<accession>A0ABQ6I9E1</accession>
<proteinExistence type="predicted"/>
<gene>
    <name evidence="1" type="ORF">GCM10025876_05590</name>
</gene>
<evidence type="ECO:0000313" key="1">
    <source>
        <dbReference type="EMBL" id="GMA34355.1"/>
    </source>
</evidence>
<dbReference type="RefSeq" id="WP_284327361.1">
    <property type="nucleotide sequence ID" value="NZ_BSUN01000001.1"/>
</dbReference>
<dbReference type="Proteomes" id="UP001157125">
    <property type="component" value="Unassembled WGS sequence"/>
</dbReference>
<name>A0ABQ6I9E1_9MICO</name>
<reference evidence="2" key="1">
    <citation type="journal article" date="2019" name="Int. J. Syst. Evol. Microbiol.">
        <title>The Global Catalogue of Microorganisms (GCM) 10K type strain sequencing project: providing services to taxonomists for standard genome sequencing and annotation.</title>
        <authorList>
            <consortium name="The Broad Institute Genomics Platform"/>
            <consortium name="The Broad Institute Genome Sequencing Center for Infectious Disease"/>
            <person name="Wu L."/>
            <person name="Ma J."/>
        </authorList>
    </citation>
    <scope>NUCLEOTIDE SEQUENCE [LARGE SCALE GENOMIC DNA]</scope>
    <source>
        <strain evidence="2">NBRC 112299</strain>
    </source>
</reference>
<comment type="caution">
    <text evidence="1">The sequence shown here is derived from an EMBL/GenBank/DDBJ whole genome shotgun (WGS) entry which is preliminary data.</text>
</comment>
<evidence type="ECO:0000313" key="2">
    <source>
        <dbReference type="Proteomes" id="UP001157125"/>
    </source>
</evidence>
<keyword evidence="2" id="KW-1185">Reference proteome</keyword>
<dbReference type="EMBL" id="BSUN01000001">
    <property type="protein sequence ID" value="GMA34355.1"/>
    <property type="molecule type" value="Genomic_DNA"/>
</dbReference>
<organism evidence="1 2">
    <name type="scientific">Demequina litorisediminis</name>
    <dbReference type="NCBI Taxonomy" id="1849022"/>
    <lineage>
        <taxon>Bacteria</taxon>
        <taxon>Bacillati</taxon>
        <taxon>Actinomycetota</taxon>
        <taxon>Actinomycetes</taxon>
        <taxon>Micrococcales</taxon>
        <taxon>Demequinaceae</taxon>
        <taxon>Demequina</taxon>
    </lineage>
</organism>
<sequence>MTDGSLARLTDPRSPVYGVASAAAVTALALVEPRRLSVGGRLAYRAAIAGVTAWGVWAESRHAPEYLVSPLTRAGLTVGAAGLAFGVAEAGEAADARLADALSRRGVPRPRVALAAATGVASLASWWWGSRHADAADDPWLEVDDAVEFTDVPAETRLLALRLLSATDQWGAAALREQALGGAPRGVLLGQRPVPSAVRRAR</sequence>
<protein>
    <submittedName>
        <fullName evidence="1">Uncharacterized protein</fullName>
    </submittedName>
</protein>